<evidence type="ECO:0000313" key="9">
    <source>
        <dbReference type="Proteomes" id="UP001434883"/>
    </source>
</evidence>
<dbReference type="EMBL" id="JAHRIN010042048">
    <property type="protein sequence ID" value="MEQ2205325.1"/>
    <property type="molecule type" value="Genomic_DNA"/>
</dbReference>
<feature type="transmembrane region" description="Helical" evidence="7">
    <location>
        <begin position="64"/>
        <end position="91"/>
    </location>
</feature>
<dbReference type="Pfam" id="PF01130">
    <property type="entry name" value="CD36"/>
    <property type="match status" value="1"/>
</dbReference>
<evidence type="ECO:0000256" key="3">
    <source>
        <dbReference type="ARBA" id="ARBA00022692"/>
    </source>
</evidence>
<sequence>MTTGRLQGQRCIGSFGSLRTRYLAKDNITFHANHTVSFLLPNGAIFEPSMSVGTEDDIITSLNLAVAVSIIAGMFVFHAALLLICNASLILESVRRNGKASCADLR</sequence>
<dbReference type="Proteomes" id="UP001434883">
    <property type="component" value="Unassembled WGS sequence"/>
</dbReference>
<evidence type="ECO:0000256" key="5">
    <source>
        <dbReference type="ARBA" id="ARBA00023136"/>
    </source>
</evidence>
<evidence type="ECO:0000256" key="7">
    <source>
        <dbReference type="SAM" id="Phobius"/>
    </source>
</evidence>
<dbReference type="InterPro" id="IPR002159">
    <property type="entry name" value="CD36_fam"/>
</dbReference>
<comment type="subcellular location">
    <subcellularLocation>
        <location evidence="1">Membrane</location>
    </subcellularLocation>
</comment>
<evidence type="ECO:0000256" key="1">
    <source>
        <dbReference type="ARBA" id="ARBA00004370"/>
    </source>
</evidence>
<keyword evidence="4 7" id="KW-1133">Transmembrane helix</keyword>
<protein>
    <submittedName>
        <fullName evidence="8">Uncharacterized protein</fullName>
    </submittedName>
</protein>
<proteinExistence type="inferred from homology"/>
<evidence type="ECO:0000256" key="4">
    <source>
        <dbReference type="ARBA" id="ARBA00022989"/>
    </source>
</evidence>
<keyword evidence="6" id="KW-0325">Glycoprotein</keyword>
<evidence type="ECO:0000256" key="2">
    <source>
        <dbReference type="ARBA" id="ARBA00010532"/>
    </source>
</evidence>
<organism evidence="8 9">
    <name type="scientific">Xenoophorus captivus</name>
    <dbReference type="NCBI Taxonomy" id="1517983"/>
    <lineage>
        <taxon>Eukaryota</taxon>
        <taxon>Metazoa</taxon>
        <taxon>Chordata</taxon>
        <taxon>Craniata</taxon>
        <taxon>Vertebrata</taxon>
        <taxon>Euteleostomi</taxon>
        <taxon>Actinopterygii</taxon>
        <taxon>Neopterygii</taxon>
        <taxon>Teleostei</taxon>
        <taxon>Neoteleostei</taxon>
        <taxon>Acanthomorphata</taxon>
        <taxon>Ovalentaria</taxon>
        <taxon>Atherinomorphae</taxon>
        <taxon>Cyprinodontiformes</taxon>
        <taxon>Goodeidae</taxon>
        <taxon>Xenoophorus</taxon>
    </lineage>
</organism>
<name>A0ABV0RB29_9TELE</name>
<keyword evidence="3 7" id="KW-0812">Transmembrane</keyword>
<gene>
    <name evidence="8" type="ORF">XENOCAPTIV_018121</name>
</gene>
<keyword evidence="9" id="KW-1185">Reference proteome</keyword>
<keyword evidence="5 7" id="KW-0472">Membrane</keyword>
<reference evidence="8 9" key="1">
    <citation type="submission" date="2021-06" db="EMBL/GenBank/DDBJ databases">
        <authorList>
            <person name="Palmer J.M."/>
        </authorList>
    </citation>
    <scope>NUCLEOTIDE SEQUENCE [LARGE SCALE GENOMIC DNA]</scope>
    <source>
        <strain evidence="8 9">XC_2019</strain>
        <tissue evidence="8">Muscle</tissue>
    </source>
</reference>
<comment type="caution">
    <text evidence="8">The sequence shown here is derived from an EMBL/GenBank/DDBJ whole genome shotgun (WGS) entry which is preliminary data.</text>
</comment>
<comment type="similarity">
    <text evidence="2">Belongs to the CD36 family.</text>
</comment>
<evidence type="ECO:0000256" key="6">
    <source>
        <dbReference type="ARBA" id="ARBA00023180"/>
    </source>
</evidence>
<evidence type="ECO:0000313" key="8">
    <source>
        <dbReference type="EMBL" id="MEQ2205325.1"/>
    </source>
</evidence>
<accession>A0ABV0RB29</accession>